<dbReference type="GO" id="GO:0061630">
    <property type="term" value="F:ubiquitin protein ligase activity"/>
    <property type="evidence" value="ECO:0007669"/>
    <property type="project" value="TreeGrafter"/>
</dbReference>
<feature type="domain" description="RING-type" evidence="5">
    <location>
        <begin position="213"/>
        <end position="253"/>
    </location>
</feature>
<evidence type="ECO:0000256" key="1">
    <source>
        <dbReference type="ARBA" id="ARBA00022723"/>
    </source>
</evidence>
<dbReference type="AlphaFoldDB" id="A0A6A3BER9"/>
<reference evidence="6" key="1">
    <citation type="submission" date="2019-09" db="EMBL/GenBank/DDBJ databases">
        <title>Draft genome information of white flower Hibiscus syriacus.</title>
        <authorList>
            <person name="Kim Y.-M."/>
        </authorList>
    </citation>
    <scope>NUCLEOTIDE SEQUENCE [LARGE SCALE GENOMIC DNA]</scope>
    <source>
        <strain evidence="6">YM2019G1</strain>
    </source>
</reference>
<keyword evidence="1" id="KW-0479">Metal-binding</keyword>
<dbReference type="GO" id="GO:0016567">
    <property type="term" value="P:protein ubiquitination"/>
    <property type="evidence" value="ECO:0007669"/>
    <property type="project" value="TreeGrafter"/>
</dbReference>
<evidence type="ECO:0000256" key="4">
    <source>
        <dbReference type="PROSITE-ProRule" id="PRU00175"/>
    </source>
</evidence>
<keyword evidence="3" id="KW-0862">Zinc</keyword>
<organism evidence="6 7">
    <name type="scientific">Hibiscus syriacus</name>
    <name type="common">Rose of Sharon</name>
    <dbReference type="NCBI Taxonomy" id="106335"/>
    <lineage>
        <taxon>Eukaryota</taxon>
        <taxon>Viridiplantae</taxon>
        <taxon>Streptophyta</taxon>
        <taxon>Embryophyta</taxon>
        <taxon>Tracheophyta</taxon>
        <taxon>Spermatophyta</taxon>
        <taxon>Magnoliopsida</taxon>
        <taxon>eudicotyledons</taxon>
        <taxon>Gunneridae</taxon>
        <taxon>Pentapetalae</taxon>
        <taxon>rosids</taxon>
        <taxon>malvids</taxon>
        <taxon>Malvales</taxon>
        <taxon>Malvaceae</taxon>
        <taxon>Malvoideae</taxon>
        <taxon>Hibiscus</taxon>
    </lineage>
</organism>
<dbReference type="Proteomes" id="UP000436088">
    <property type="component" value="Unassembled WGS sequence"/>
</dbReference>
<dbReference type="InterPro" id="IPR032010">
    <property type="entry name" value="APD1-4_M"/>
</dbReference>
<comment type="caution">
    <text evidence="6">The sequence shown here is derived from an EMBL/GenBank/DDBJ whole genome shotgun (WGS) entry which is preliminary data.</text>
</comment>
<evidence type="ECO:0000259" key="5">
    <source>
        <dbReference type="PROSITE" id="PS50089"/>
    </source>
</evidence>
<keyword evidence="2 4" id="KW-0863">Zinc-finger</keyword>
<dbReference type="GO" id="GO:0008270">
    <property type="term" value="F:zinc ion binding"/>
    <property type="evidence" value="ECO:0007669"/>
    <property type="project" value="UniProtKB-KW"/>
</dbReference>
<proteinExistence type="predicted"/>
<name>A0A6A3BER9_HIBSY</name>
<evidence type="ECO:0000256" key="2">
    <source>
        <dbReference type="ARBA" id="ARBA00022771"/>
    </source>
</evidence>
<protein>
    <submittedName>
        <fullName evidence="6">RING/U-box superfamily protein isoform 3</fullName>
    </submittedName>
</protein>
<dbReference type="Gene3D" id="3.30.40.10">
    <property type="entry name" value="Zinc/RING finger domain, C3HC4 (zinc finger)"/>
    <property type="match status" value="1"/>
</dbReference>
<dbReference type="InterPro" id="IPR013083">
    <property type="entry name" value="Znf_RING/FYVE/PHD"/>
</dbReference>
<dbReference type="InterPro" id="IPR001841">
    <property type="entry name" value="Znf_RING"/>
</dbReference>
<dbReference type="PROSITE" id="PS50089">
    <property type="entry name" value="ZF_RING_2"/>
    <property type="match status" value="1"/>
</dbReference>
<dbReference type="Pfam" id="PF16041">
    <property type="entry name" value="APD1-4_M"/>
    <property type="match status" value="1"/>
</dbReference>
<sequence length="287" mass="32429">MVQGLLFMGFQRSRNKEANWSSSSYLIVGSYDRKGYSLWLNKGSKICMRWATQTSRSDKIEILLIKERIGEDSLLPELTFPFYALFLNEQMTGKEAEYTIDEDGHYYVGVTNSNPRSITMTFNLTVTAMVYDVSKATSVCSALNGSCYLDLQFPNTHYVVVSTADNSDIDGRYVELSFDNRDISYIALLEEDNDDGTGSSRNSSVDLNDAKLCIICYDDERNCFFIPCGHSATCFECAKRVMEEDNKMCPICRKLIRKAKKTVYSIGANGAGRRWRPLQKCNIGKNG</sequence>
<evidence type="ECO:0000313" key="6">
    <source>
        <dbReference type="EMBL" id="KAE8714391.1"/>
    </source>
</evidence>
<dbReference type="PANTHER" id="PTHR46858:SF6">
    <property type="entry name" value="LIGASE, PUTATIVE-RELATED"/>
    <property type="match status" value="1"/>
</dbReference>
<dbReference type="EMBL" id="VEPZ02000872">
    <property type="protein sequence ID" value="KAE8714391.1"/>
    <property type="molecule type" value="Genomic_DNA"/>
</dbReference>
<dbReference type="SMART" id="SM00184">
    <property type="entry name" value="RING"/>
    <property type="match status" value="1"/>
</dbReference>
<gene>
    <name evidence="6" type="ORF">F3Y22_tig00110198pilonHSYRG00288</name>
</gene>
<dbReference type="PANTHER" id="PTHR46858">
    <property type="entry name" value="OS05G0521000 PROTEIN"/>
    <property type="match status" value="1"/>
</dbReference>
<dbReference type="Pfam" id="PF13920">
    <property type="entry name" value="zf-C3HC4_3"/>
    <property type="match status" value="1"/>
</dbReference>
<accession>A0A6A3BER9</accession>
<evidence type="ECO:0000256" key="3">
    <source>
        <dbReference type="ARBA" id="ARBA00022833"/>
    </source>
</evidence>
<keyword evidence="7" id="KW-1185">Reference proteome</keyword>
<evidence type="ECO:0000313" key="7">
    <source>
        <dbReference type="Proteomes" id="UP000436088"/>
    </source>
</evidence>
<dbReference type="SUPFAM" id="SSF57850">
    <property type="entry name" value="RING/U-box"/>
    <property type="match status" value="1"/>
</dbReference>